<dbReference type="FunFam" id="2.130.10.10:FF:000557">
    <property type="entry name" value="WD repeat protein"/>
    <property type="match status" value="1"/>
</dbReference>
<proteinExistence type="predicted"/>
<evidence type="ECO:0000313" key="8">
    <source>
        <dbReference type="Proteomes" id="UP000285146"/>
    </source>
</evidence>
<feature type="transmembrane region" description="Helical" evidence="5">
    <location>
        <begin position="54"/>
        <end position="74"/>
    </location>
</feature>
<feature type="repeat" description="WD" evidence="3">
    <location>
        <begin position="405"/>
        <end position="439"/>
    </location>
</feature>
<dbReference type="InterPro" id="IPR036322">
    <property type="entry name" value="WD40_repeat_dom_sf"/>
</dbReference>
<dbReference type="InParanoid" id="A0A423VQE7"/>
<feature type="region of interest" description="Disordered" evidence="4">
    <location>
        <begin position="217"/>
        <end position="250"/>
    </location>
</feature>
<organism evidence="7 8">
    <name type="scientific">Cytospora leucostoma</name>
    <dbReference type="NCBI Taxonomy" id="1230097"/>
    <lineage>
        <taxon>Eukaryota</taxon>
        <taxon>Fungi</taxon>
        <taxon>Dikarya</taxon>
        <taxon>Ascomycota</taxon>
        <taxon>Pezizomycotina</taxon>
        <taxon>Sordariomycetes</taxon>
        <taxon>Sordariomycetidae</taxon>
        <taxon>Diaporthales</taxon>
        <taxon>Cytosporaceae</taxon>
        <taxon>Cytospora</taxon>
    </lineage>
</organism>
<evidence type="ECO:0000256" key="1">
    <source>
        <dbReference type="ARBA" id="ARBA00022574"/>
    </source>
</evidence>
<dbReference type="STRING" id="1230097.A0A423VQE7"/>
<evidence type="ECO:0000313" key="7">
    <source>
        <dbReference type="EMBL" id="ROV93257.1"/>
    </source>
</evidence>
<keyword evidence="8" id="KW-1185">Reference proteome</keyword>
<dbReference type="InterPro" id="IPR020472">
    <property type="entry name" value="WD40_PAC1"/>
</dbReference>
<comment type="caution">
    <text evidence="7">The sequence shown here is derived from an EMBL/GenBank/DDBJ whole genome shotgun (WGS) entry which is preliminary data.</text>
</comment>
<dbReference type="GO" id="GO:0043161">
    <property type="term" value="P:proteasome-mediated ubiquitin-dependent protein catabolic process"/>
    <property type="evidence" value="ECO:0007669"/>
    <property type="project" value="TreeGrafter"/>
</dbReference>
<dbReference type="PANTHER" id="PTHR19847:SF7">
    <property type="entry name" value="DDB1- AND CUL4-ASSOCIATED FACTOR 11"/>
    <property type="match status" value="1"/>
</dbReference>
<keyword evidence="1 3" id="KW-0853">WD repeat</keyword>
<gene>
    <name evidence="7" type="ORF">VPNG_09554</name>
</gene>
<feature type="repeat" description="WD" evidence="3">
    <location>
        <begin position="487"/>
        <end position="528"/>
    </location>
</feature>
<dbReference type="EMBL" id="LKEB01000081">
    <property type="protein sequence ID" value="ROV93257.1"/>
    <property type="molecule type" value="Genomic_DNA"/>
</dbReference>
<keyword evidence="5" id="KW-0812">Transmembrane</keyword>
<evidence type="ECO:0000256" key="4">
    <source>
        <dbReference type="SAM" id="MobiDB-lite"/>
    </source>
</evidence>
<dbReference type="Gene3D" id="2.130.10.10">
    <property type="entry name" value="YVTN repeat-like/Quinoprotein amine dehydrogenase"/>
    <property type="match status" value="2"/>
</dbReference>
<dbReference type="InterPro" id="IPR001680">
    <property type="entry name" value="WD40_rpt"/>
</dbReference>
<accession>A0A423VQE7</accession>
<evidence type="ECO:0000256" key="5">
    <source>
        <dbReference type="SAM" id="Phobius"/>
    </source>
</evidence>
<dbReference type="InterPro" id="IPR056121">
    <property type="entry name" value="DUF7704"/>
</dbReference>
<dbReference type="SMART" id="SM00320">
    <property type="entry name" value="WD40"/>
    <property type="match status" value="5"/>
</dbReference>
<dbReference type="PROSITE" id="PS50294">
    <property type="entry name" value="WD_REPEATS_REGION"/>
    <property type="match status" value="2"/>
</dbReference>
<feature type="repeat" description="WD" evidence="3">
    <location>
        <begin position="440"/>
        <end position="474"/>
    </location>
</feature>
<name>A0A423VQE7_9PEZI</name>
<dbReference type="Pfam" id="PF00400">
    <property type="entry name" value="WD40"/>
    <property type="match status" value="5"/>
</dbReference>
<dbReference type="PROSITE" id="PS50082">
    <property type="entry name" value="WD_REPEATS_2"/>
    <property type="match status" value="3"/>
</dbReference>
<dbReference type="InterPro" id="IPR051859">
    <property type="entry name" value="DCAF"/>
</dbReference>
<sequence>MASRLPAFPRFVFTALEPLSLIAGWAGATLDPSWFVAEQTASPSFSVDDNSRLVALQLGNAYGLLFLLGVAVLYTTVELKVVRNYLVALWIADIGHVAVCYYVIGPESFTDVGGWNATTWGNVGATDDSDEDGFGESMQQQQQASGTQPHDSSDSDSDVFVPASEHSTPAPQGRIGATNITAQQLMALFHSRDIGHVLFNDAEGNYGIDDWGFRRRRRHPPDPNRFPKVPSDKGTELMDSGAFGTSDRTATRHKKKLARRILDRELGVGNQRINQEAMAQDMIPTSDADMVVHYRAPVYCGQFSEDGNFFYACVKDFKVRMYDTSNPYNWRYYKTVNYPWGQWTLTDAHLSPDNKWLAYTSLQSHVCFAPTDPNDKGDPYSLDLGSGSSRDTGWGGWRSRGNFAIWSVRFSGDGRELIAGNNDSSIIVYDIESRQVLHNIHGHDDDVNAVCFADPKDPHIIYSGSDDRVIKVWDRRSMGDGREAGAFVGHIEGLTYLDSKGDGRYLLSNGKDQTMKLWDLRMAMSTERYEQLDPRQHTMEADYDYRVEDYDMDNWFPHPNDNSVVTFRGHKVQGTLIRCHFSPPGSTNSRYVYSGSQDGKIYVWNMDATLKTKIDVSKATHSAGRIPGGGSRWRRDVWRGCVREPYWHPNAPLIAASSWGGYDMSSGTVSVHSWNENTEDDVDDPAMGWRVNDHLAAEHFDMFME</sequence>
<dbReference type="PANTHER" id="PTHR19847">
    <property type="entry name" value="DDB1- AND CUL4-ASSOCIATED FACTOR 11"/>
    <property type="match status" value="1"/>
</dbReference>
<evidence type="ECO:0000256" key="2">
    <source>
        <dbReference type="ARBA" id="ARBA00022737"/>
    </source>
</evidence>
<dbReference type="SUPFAM" id="SSF50978">
    <property type="entry name" value="WD40 repeat-like"/>
    <property type="match status" value="1"/>
</dbReference>
<dbReference type="Pfam" id="PF24803">
    <property type="entry name" value="DUF7704"/>
    <property type="match status" value="1"/>
</dbReference>
<keyword evidence="2" id="KW-0677">Repeat</keyword>
<keyword evidence="5" id="KW-0472">Membrane</keyword>
<protein>
    <recommendedName>
        <fullName evidence="6">DUF7704 domain-containing protein</fullName>
    </recommendedName>
</protein>
<dbReference type="GO" id="GO:0080008">
    <property type="term" value="C:Cul4-RING E3 ubiquitin ligase complex"/>
    <property type="evidence" value="ECO:0007669"/>
    <property type="project" value="TreeGrafter"/>
</dbReference>
<dbReference type="PRINTS" id="PR00320">
    <property type="entry name" value="GPROTEINBRPT"/>
</dbReference>
<dbReference type="InterPro" id="IPR015943">
    <property type="entry name" value="WD40/YVTN_repeat-like_dom_sf"/>
</dbReference>
<evidence type="ECO:0000259" key="6">
    <source>
        <dbReference type="Pfam" id="PF24803"/>
    </source>
</evidence>
<feature type="region of interest" description="Disordered" evidence="4">
    <location>
        <begin position="125"/>
        <end position="176"/>
    </location>
</feature>
<dbReference type="Proteomes" id="UP000285146">
    <property type="component" value="Unassembled WGS sequence"/>
</dbReference>
<feature type="domain" description="DUF7704" evidence="6">
    <location>
        <begin position="2"/>
        <end position="126"/>
    </location>
</feature>
<dbReference type="OrthoDB" id="63070at2759"/>
<dbReference type="AlphaFoldDB" id="A0A423VQE7"/>
<evidence type="ECO:0000256" key="3">
    <source>
        <dbReference type="PROSITE-ProRule" id="PRU00221"/>
    </source>
</evidence>
<feature type="transmembrane region" description="Helical" evidence="5">
    <location>
        <begin position="86"/>
        <end position="104"/>
    </location>
</feature>
<reference evidence="7 8" key="1">
    <citation type="submission" date="2015-09" db="EMBL/GenBank/DDBJ databases">
        <title>Host preference determinants of Valsa canker pathogens revealed by comparative genomics.</title>
        <authorList>
            <person name="Yin Z."/>
            <person name="Huang L."/>
        </authorList>
    </citation>
    <scope>NUCLEOTIDE SEQUENCE [LARGE SCALE GENOMIC DNA]</scope>
    <source>
        <strain evidence="7 8">SXYLt</strain>
    </source>
</reference>
<keyword evidence="5" id="KW-1133">Transmembrane helix</keyword>